<feature type="domain" description="Aspartate/ornithine carbamoyltransferase carbamoyl-P binding" evidence="4">
    <location>
        <begin position="45"/>
        <end position="183"/>
    </location>
</feature>
<dbReference type="GO" id="GO:0016743">
    <property type="term" value="F:carboxyl- or carbamoyltransferase activity"/>
    <property type="evidence" value="ECO:0007669"/>
    <property type="project" value="InterPro"/>
</dbReference>
<dbReference type="PATRIC" id="fig|914150.5.peg.510"/>
<proteinExistence type="inferred from homology"/>
<dbReference type="PRINTS" id="PR00101">
    <property type="entry name" value="ATCASE"/>
</dbReference>
<dbReference type="PANTHER" id="PTHR45753">
    <property type="entry name" value="ORNITHINE CARBAMOYLTRANSFERASE, MITOCHONDRIAL"/>
    <property type="match status" value="1"/>
</dbReference>
<dbReference type="UniPathway" id="UPA00070">
    <property type="reaction ID" value="UER00116"/>
</dbReference>
<reference evidence="5 6" key="1">
    <citation type="submission" date="2015-02" db="EMBL/GenBank/DDBJ databases">
        <title>Complete genome sequence of Kangiella geojedonensis strain YCS-5T.</title>
        <authorList>
            <person name="Kim K.M."/>
        </authorList>
    </citation>
    <scope>NUCLEOTIDE SEQUENCE [LARGE SCALE GENOMIC DNA]</scope>
    <source>
        <strain evidence="5 6">YCS-5</strain>
    </source>
</reference>
<dbReference type="GO" id="GO:0044205">
    <property type="term" value="P:'de novo' UMP biosynthetic process"/>
    <property type="evidence" value="ECO:0007669"/>
    <property type="project" value="UniProtKB-UniPathway"/>
</dbReference>
<dbReference type="KEGG" id="kge:TQ33_0504"/>
<dbReference type="SUPFAM" id="SSF53671">
    <property type="entry name" value="Aspartate/ornithine carbamoyltransferase"/>
    <property type="match status" value="1"/>
</dbReference>
<dbReference type="Proteomes" id="UP000034071">
    <property type="component" value="Chromosome"/>
</dbReference>
<evidence type="ECO:0000259" key="3">
    <source>
        <dbReference type="Pfam" id="PF00185"/>
    </source>
</evidence>
<dbReference type="STRING" id="914150.TQ33_0504"/>
<dbReference type="PROSITE" id="PS00097">
    <property type="entry name" value="CARBAMOYLTRANSFERASE"/>
    <property type="match status" value="1"/>
</dbReference>
<dbReference type="Pfam" id="PF00185">
    <property type="entry name" value="OTCace"/>
    <property type="match status" value="1"/>
</dbReference>
<accession>A0A0F6TPA0</accession>
<evidence type="ECO:0000313" key="6">
    <source>
        <dbReference type="Proteomes" id="UP000034071"/>
    </source>
</evidence>
<feature type="domain" description="Aspartate/ornithine carbamoyltransferase Asp/Orn-binding" evidence="3">
    <location>
        <begin position="197"/>
        <end position="344"/>
    </location>
</feature>
<comment type="similarity">
    <text evidence="2">Belongs to the aspartate/ornithine carbamoyltransferase superfamily.</text>
</comment>
<dbReference type="InterPro" id="IPR006132">
    <property type="entry name" value="Asp/Orn_carbamoyltranf_P-bd"/>
</dbReference>
<dbReference type="EMBL" id="CP010975">
    <property type="protein sequence ID" value="AKE51487.1"/>
    <property type="molecule type" value="Genomic_DNA"/>
</dbReference>
<dbReference type="OrthoDB" id="9774690at2"/>
<dbReference type="Gene3D" id="3.40.50.1370">
    <property type="entry name" value="Aspartate/ornithine carbamoyltransferase"/>
    <property type="match status" value="2"/>
</dbReference>
<keyword evidence="6" id="KW-1185">Reference proteome</keyword>
<keyword evidence="1 2" id="KW-0808">Transferase</keyword>
<evidence type="ECO:0000256" key="1">
    <source>
        <dbReference type="ARBA" id="ARBA00022679"/>
    </source>
</evidence>
<sequence>MVNPMVDDSMKFSRVKPDVFGDAHPKALLKRIQEDGDKLQVLANQHIVSVEQFEADTILQLFRLASKYESNPLRFSDPLKGKILISAFYEPSTRTRLSFESAWHRLGGDIMSITDRATTGIAKGESLADVGEMFNNYGDCVVLRESNEDSVTEMTSTLRIPIINAGNGTREHPTQAMADLYTIFKWKPELLENNGTKIKIAVIGVPSFMRTVRSLLKLFALFPDIFSEVVLVHDSDETEIFTPGQREKLEAKGLNLTISRTLDDILPTLDVVYINAIAWVGDSYEEHGTKFKLDKNSPLKEDAIILHPLARGDELSTDLDETPHNWYFSQARGAVFLRMALLTCMVERTERVLDVV</sequence>
<dbReference type="GO" id="GO:0005829">
    <property type="term" value="C:cytosol"/>
    <property type="evidence" value="ECO:0007669"/>
    <property type="project" value="TreeGrafter"/>
</dbReference>
<evidence type="ECO:0000256" key="2">
    <source>
        <dbReference type="RuleBase" id="RU003634"/>
    </source>
</evidence>
<name>A0A0F6TPA0_9GAMM</name>
<dbReference type="HOGENOM" id="CLU_043846_1_2_6"/>
<dbReference type="PRINTS" id="PR00100">
    <property type="entry name" value="AOTCASE"/>
</dbReference>
<dbReference type="InterPro" id="IPR006131">
    <property type="entry name" value="Asp_carbamoyltransf_Asp/Orn-bd"/>
</dbReference>
<evidence type="ECO:0000259" key="4">
    <source>
        <dbReference type="Pfam" id="PF02729"/>
    </source>
</evidence>
<dbReference type="InterPro" id="IPR006130">
    <property type="entry name" value="Asp/Orn_carbamoylTrfase"/>
</dbReference>
<protein>
    <submittedName>
        <fullName evidence="5">Aspartate carbamoyltransferase</fullName>
    </submittedName>
</protein>
<evidence type="ECO:0000313" key="5">
    <source>
        <dbReference type="EMBL" id="AKE51487.1"/>
    </source>
</evidence>
<gene>
    <name evidence="5" type="ORF">TQ33_0504</name>
</gene>
<dbReference type="GO" id="GO:0016597">
    <property type="term" value="F:amino acid binding"/>
    <property type="evidence" value="ECO:0007669"/>
    <property type="project" value="InterPro"/>
</dbReference>
<organism evidence="5 6">
    <name type="scientific">Kangiella geojedonensis</name>
    <dbReference type="NCBI Taxonomy" id="914150"/>
    <lineage>
        <taxon>Bacteria</taxon>
        <taxon>Pseudomonadati</taxon>
        <taxon>Pseudomonadota</taxon>
        <taxon>Gammaproteobacteria</taxon>
        <taxon>Kangiellales</taxon>
        <taxon>Kangiellaceae</taxon>
        <taxon>Kangiella</taxon>
    </lineage>
</organism>
<dbReference type="Pfam" id="PF02729">
    <property type="entry name" value="OTCace_N"/>
    <property type="match status" value="1"/>
</dbReference>
<dbReference type="PANTHER" id="PTHR45753:SF6">
    <property type="entry name" value="ASPARTATE CARBAMOYLTRANSFERASE"/>
    <property type="match status" value="1"/>
</dbReference>
<dbReference type="InterPro" id="IPR036901">
    <property type="entry name" value="Asp/Orn_carbamoylTrfase_sf"/>
</dbReference>
<dbReference type="RefSeq" id="WP_046560674.1">
    <property type="nucleotide sequence ID" value="NZ_CP010975.1"/>
</dbReference>
<dbReference type="GO" id="GO:0006520">
    <property type="term" value="P:amino acid metabolic process"/>
    <property type="evidence" value="ECO:0007669"/>
    <property type="project" value="InterPro"/>
</dbReference>
<dbReference type="AlphaFoldDB" id="A0A0F6TPA0"/>